<name>A0A7S1FWM5_9STRA</name>
<accession>A0A7S1FWM5</accession>
<dbReference type="AlphaFoldDB" id="A0A7S1FWM5"/>
<proteinExistence type="predicted"/>
<protein>
    <submittedName>
        <fullName evidence="1">Uncharacterized protein</fullName>
    </submittedName>
</protein>
<gene>
    <name evidence="1" type="ORF">CHYS00102_LOCUS22558</name>
</gene>
<reference evidence="1" key="1">
    <citation type="submission" date="2021-01" db="EMBL/GenBank/DDBJ databases">
        <authorList>
            <person name="Corre E."/>
            <person name="Pelletier E."/>
            <person name="Niang G."/>
            <person name="Scheremetjew M."/>
            <person name="Finn R."/>
            <person name="Kale V."/>
            <person name="Holt S."/>
            <person name="Cochrane G."/>
            <person name="Meng A."/>
            <person name="Brown T."/>
            <person name="Cohen L."/>
        </authorList>
    </citation>
    <scope>NUCLEOTIDE SEQUENCE</scope>
    <source>
        <strain evidence="1">308</strain>
    </source>
</reference>
<organism evidence="1">
    <name type="scientific">Corethron hystrix</name>
    <dbReference type="NCBI Taxonomy" id="216773"/>
    <lineage>
        <taxon>Eukaryota</taxon>
        <taxon>Sar</taxon>
        <taxon>Stramenopiles</taxon>
        <taxon>Ochrophyta</taxon>
        <taxon>Bacillariophyta</taxon>
        <taxon>Coscinodiscophyceae</taxon>
        <taxon>Corethrophycidae</taxon>
        <taxon>Corethrales</taxon>
        <taxon>Corethraceae</taxon>
        <taxon>Corethron</taxon>
    </lineage>
</organism>
<evidence type="ECO:0000313" key="1">
    <source>
        <dbReference type="EMBL" id="CAD8895344.1"/>
    </source>
</evidence>
<dbReference type="EMBL" id="HBFR01031077">
    <property type="protein sequence ID" value="CAD8895344.1"/>
    <property type="molecule type" value="Transcribed_RNA"/>
</dbReference>
<sequence length="116" mass="13195">MVLFLSWRGAGKLFVHIDKHLAQERLSKSGLHLLFVFVCFTRSNRFRPAKLDDHKRDILTGKLIHVQGGRDCLSTSTGKKLSDVQLGGEWFKTVDIEKLSFCTKKGQEEALEHEIA</sequence>